<evidence type="ECO:0000313" key="2">
    <source>
        <dbReference type="EMBL" id="RTZ15204.1"/>
    </source>
</evidence>
<proteinExistence type="predicted"/>
<name>A0A432CUG5_9VIBR</name>
<accession>A0A432CUG5</accession>
<evidence type="ECO:0000259" key="1">
    <source>
        <dbReference type="PROSITE" id="PS50035"/>
    </source>
</evidence>
<dbReference type="GO" id="GO:0030572">
    <property type="term" value="F:phosphatidyltransferase activity"/>
    <property type="evidence" value="ECO:0007669"/>
    <property type="project" value="UniProtKB-ARBA"/>
</dbReference>
<comment type="caution">
    <text evidence="2">The sequence shown here is derived from an EMBL/GenBank/DDBJ whole genome shotgun (WGS) entry which is preliminary data.</text>
</comment>
<organism evidence="2 3">
    <name type="scientific">Vibrio aquaticus</name>
    <dbReference type="NCBI Taxonomy" id="2496559"/>
    <lineage>
        <taxon>Bacteria</taxon>
        <taxon>Pseudomonadati</taxon>
        <taxon>Pseudomonadota</taxon>
        <taxon>Gammaproteobacteria</taxon>
        <taxon>Vibrionales</taxon>
        <taxon>Vibrionaceae</taxon>
        <taxon>Vibrio</taxon>
    </lineage>
</organism>
<feature type="domain" description="PLD phosphodiesterase" evidence="1">
    <location>
        <begin position="168"/>
        <end position="195"/>
    </location>
</feature>
<keyword evidence="3" id="KW-1185">Reference proteome</keyword>
<sequence length="508" mass="57440">MKKSSFFCSLTLLLGGCSPIKDSVPLSNQNYCESLEVAQPLPLSHFLDPFQSKLSSQSGVYVLEQGAEAMMSRAWITERAEHSIDIQYFIFSVDNIGLIATDYLVQAAERGVRVRVLIDDIMLGARGDELLMLAAHENIEIKIYNPNVNIGKNIVDKLGTLLTDFHSLNQRMHNKVFLADSQIAITGGRNIADEYFGFDHEYNFRDRDVFLAGQVVSDVEDSFNTFWNSDISVPVEQLVDENPHPKNPDFSRLHSYACNPGNFHPEIRAEIEKVPKTFNHLMEQGRFRFVERVEYISDKPGKNDQQNFLGGGSITKGKLVELAEQAENNILIQTPYLVTTSSDRKFLRQLVDSGIEIKILTNSLASNDNLEAFSGYQRDRAALLSTGVEIYEFKPDAKVRQRVMTEHMFKKLPTTPIFGLHAKTMTIDDHITVVGTYNFDPRSANLNTESFTVIESPEITSSVKESMLVEMEPENAWRVTEDFNPDDEVSLMKRIGVKLRRIVPKSIL</sequence>
<protein>
    <submittedName>
        <fullName evidence="2">Phospholipase D family protein</fullName>
    </submittedName>
</protein>
<dbReference type="AlphaFoldDB" id="A0A432CUG5"/>
<dbReference type="GO" id="GO:0032049">
    <property type="term" value="P:cardiolipin biosynthetic process"/>
    <property type="evidence" value="ECO:0007669"/>
    <property type="project" value="UniProtKB-ARBA"/>
</dbReference>
<dbReference type="CDD" id="cd09111">
    <property type="entry name" value="PLDc_ymdC_like_1"/>
    <property type="match status" value="1"/>
</dbReference>
<dbReference type="OrthoDB" id="9814092at2"/>
<reference evidence="2 3" key="1">
    <citation type="submission" date="2018-12" db="EMBL/GenBank/DDBJ databases">
        <title>Vibrio sp. isolated from China Sea.</title>
        <authorList>
            <person name="Li Y."/>
        </authorList>
    </citation>
    <scope>NUCLEOTIDE SEQUENCE [LARGE SCALE GENOMIC DNA]</scope>
    <source>
        <strain evidence="2 3">BEI207</strain>
    </source>
</reference>
<gene>
    <name evidence="2" type="ORF">EJ063_12135</name>
</gene>
<dbReference type="RefSeq" id="WP_126574546.1">
    <property type="nucleotide sequence ID" value="NZ_RXZH01000005.1"/>
</dbReference>
<dbReference type="Pfam" id="PF13091">
    <property type="entry name" value="PLDc_2"/>
    <property type="match status" value="2"/>
</dbReference>
<dbReference type="SUPFAM" id="SSF56024">
    <property type="entry name" value="Phospholipase D/nuclease"/>
    <property type="match status" value="2"/>
</dbReference>
<dbReference type="InterPro" id="IPR025202">
    <property type="entry name" value="PLD-like_dom"/>
</dbReference>
<dbReference type="Gene3D" id="3.30.870.10">
    <property type="entry name" value="Endonuclease Chain A"/>
    <property type="match status" value="2"/>
</dbReference>
<dbReference type="PANTHER" id="PTHR21248:SF12">
    <property type="entry name" value="CARDIOLIPIN SYNTHASE C"/>
    <property type="match status" value="1"/>
</dbReference>
<dbReference type="Proteomes" id="UP000268973">
    <property type="component" value="Unassembled WGS sequence"/>
</dbReference>
<dbReference type="PANTHER" id="PTHR21248">
    <property type="entry name" value="CARDIOLIPIN SYNTHASE"/>
    <property type="match status" value="1"/>
</dbReference>
<evidence type="ECO:0000313" key="3">
    <source>
        <dbReference type="Proteomes" id="UP000268973"/>
    </source>
</evidence>
<dbReference type="PROSITE" id="PS50035">
    <property type="entry name" value="PLD"/>
    <property type="match status" value="2"/>
</dbReference>
<dbReference type="EMBL" id="RXZH01000005">
    <property type="protein sequence ID" value="RTZ15204.1"/>
    <property type="molecule type" value="Genomic_DNA"/>
</dbReference>
<dbReference type="InterPro" id="IPR001736">
    <property type="entry name" value="PLipase_D/transphosphatidylase"/>
</dbReference>
<feature type="domain" description="PLD phosphodiesterase" evidence="1">
    <location>
        <begin position="420"/>
        <end position="443"/>
    </location>
</feature>
<dbReference type="PROSITE" id="PS51257">
    <property type="entry name" value="PROKAR_LIPOPROTEIN"/>
    <property type="match status" value="1"/>
</dbReference>
<dbReference type="SMART" id="SM00155">
    <property type="entry name" value="PLDc"/>
    <property type="match status" value="2"/>
</dbReference>
<dbReference type="CDD" id="cd09113">
    <property type="entry name" value="PLDc_ymdC_like_2"/>
    <property type="match status" value="1"/>
</dbReference>